<evidence type="ECO:0000313" key="7">
    <source>
        <dbReference type="EMBL" id="KRM77521.1"/>
    </source>
</evidence>
<protein>
    <submittedName>
        <fullName evidence="7">Oxygen-insensitive NADPH nitroreductase</fullName>
    </submittedName>
</protein>
<dbReference type="PANTHER" id="PTHR43425:SF2">
    <property type="entry name" value="OXYGEN-INSENSITIVE NADPH NITROREDUCTASE"/>
    <property type="match status" value="1"/>
</dbReference>
<reference evidence="7 8" key="1">
    <citation type="journal article" date="2015" name="Genome Announc.">
        <title>Expanding the biotechnology potential of lactobacilli through comparative genomics of 213 strains and associated genera.</title>
        <authorList>
            <person name="Sun Z."/>
            <person name="Harris H.M."/>
            <person name="McCann A."/>
            <person name="Guo C."/>
            <person name="Argimon S."/>
            <person name="Zhang W."/>
            <person name="Yang X."/>
            <person name="Jeffery I.B."/>
            <person name="Cooney J.C."/>
            <person name="Kagawa T.F."/>
            <person name="Liu W."/>
            <person name="Song Y."/>
            <person name="Salvetti E."/>
            <person name="Wrobel A."/>
            <person name="Rasinkangas P."/>
            <person name="Parkhill J."/>
            <person name="Rea M.C."/>
            <person name="O'Sullivan O."/>
            <person name="Ritari J."/>
            <person name="Douillard F.P."/>
            <person name="Paul Ross R."/>
            <person name="Yang R."/>
            <person name="Briner A.E."/>
            <person name="Felis G.E."/>
            <person name="de Vos W.M."/>
            <person name="Barrangou R."/>
            <person name="Klaenhammer T.R."/>
            <person name="Caufield P.W."/>
            <person name="Cui Y."/>
            <person name="Zhang H."/>
            <person name="O'Toole P.W."/>
        </authorList>
    </citation>
    <scope>NUCLEOTIDE SEQUENCE [LARGE SCALE GENOMIC DNA]</scope>
    <source>
        <strain evidence="7 8">DSM 20515</strain>
    </source>
</reference>
<evidence type="ECO:0000256" key="4">
    <source>
        <dbReference type="ARBA" id="ARBA00023002"/>
    </source>
</evidence>
<dbReference type="SUPFAM" id="SSF55469">
    <property type="entry name" value="FMN-dependent nitroreductase-like"/>
    <property type="match status" value="1"/>
</dbReference>
<dbReference type="RefSeq" id="WP_054759252.1">
    <property type="nucleotide sequence ID" value="NZ_AYYR01000009.1"/>
</dbReference>
<comment type="similarity">
    <text evidence="1 5">Belongs to the flavin oxidoreductase frp family.</text>
</comment>
<gene>
    <name evidence="7" type="ORF">FC82_GL002876</name>
</gene>
<keyword evidence="5" id="KW-0521">NADP</keyword>
<keyword evidence="4 5" id="KW-0560">Oxidoreductase</keyword>
<evidence type="ECO:0000256" key="2">
    <source>
        <dbReference type="ARBA" id="ARBA00022630"/>
    </source>
</evidence>
<evidence type="ECO:0000256" key="3">
    <source>
        <dbReference type="ARBA" id="ARBA00022643"/>
    </source>
</evidence>
<dbReference type="PANTHER" id="PTHR43425">
    <property type="entry name" value="OXYGEN-INSENSITIVE NADPH NITROREDUCTASE"/>
    <property type="match status" value="1"/>
</dbReference>
<dbReference type="InterPro" id="IPR000415">
    <property type="entry name" value="Nitroreductase-like"/>
</dbReference>
<dbReference type="CDD" id="cd02146">
    <property type="entry name" value="NfsA-like"/>
    <property type="match status" value="1"/>
</dbReference>
<dbReference type="GO" id="GO:0016491">
    <property type="term" value="F:oxidoreductase activity"/>
    <property type="evidence" value="ECO:0007669"/>
    <property type="project" value="UniProtKB-UniRule"/>
</dbReference>
<dbReference type="AlphaFoldDB" id="A0A0R2BE95"/>
<dbReference type="STRING" id="33960.TY91_01010"/>
<dbReference type="InterPro" id="IPR016446">
    <property type="entry name" value="Flavin_OxRdtase_Frp"/>
</dbReference>
<comment type="caution">
    <text evidence="7">The sequence shown here is derived from an EMBL/GenBank/DDBJ whole genome shotgun (WGS) entry which is preliminary data.</text>
</comment>
<organism evidence="7 8">
    <name type="scientific">Secundilactobacillus collinoides DSM 20515 = JCM 1123</name>
    <dbReference type="NCBI Taxonomy" id="1423733"/>
    <lineage>
        <taxon>Bacteria</taxon>
        <taxon>Bacillati</taxon>
        <taxon>Bacillota</taxon>
        <taxon>Bacilli</taxon>
        <taxon>Lactobacillales</taxon>
        <taxon>Lactobacillaceae</taxon>
        <taxon>Secundilactobacillus</taxon>
    </lineage>
</organism>
<feature type="domain" description="Nitroreductase" evidence="6">
    <location>
        <begin position="11"/>
        <end position="164"/>
    </location>
</feature>
<dbReference type="PATRIC" id="fig|1423733.4.peg.3002"/>
<sequence>MTNPILDQLNNHRSIRQFTDVALTETEIETLVNAAQHAPTSTFSQQYSIISITDPATLQALATITGHAWLKSSGHYFVMVADQYRNLQITESANRDTTLLHSTDKFLASVFDTAIATENIVIAAESMGLGSTIMGSILNHAGQVINLLSLPELTFPLLGIAVGHPAYQPDLKPRMPQTMMHFADTYQLPADFKAQLADYDDELTAYYQQRDSNTKQENFSHHLVRELSRDLNVRADLAALVKQQGFKLD</sequence>
<accession>A0A0R2BE95</accession>
<dbReference type="Pfam" id="PF00881">
    <property type="entry name" value="Nitroreductase"/>
    <property type="match status" value="1"/>
</dbReference>
<dbReference type="PIRSF" id="PIRSF005426">
    <property type="entry name" value="Frp"/>
    <property type="match status" value="1"/>
</dbReference>
<evidence type="ECO:0000256" key="1">
    <source>
        <dbReference type="ARBA" id="ARBA00008366"/>
    </source>
</evidence>
<dbReference type="Gene3D" id="3.40.109.10">
    <property type="entry name" value="NADH Oxidase"/>
    <property type="match status" value="1"/>
</dbReference>
<dbReference type="EMBL" id="AYYR01000009">
    <property type="protein sequence ID" value="KRM77521.1"/>
    <property type="molecule type" value="Genomic_DNA"/>
</dbReference>
<dbReference type="Proteomes" id="UP000051845">
    <property type="component" value="Unassembled WGS sequence"/>
</dbReference>
<proteinExistence type="inferred from homology"/>
<evidence type="ECO:0000313" key="8">
    <source>
        <dbReference type="Proteomes" id="UP000051845"/>
    </source>
</evidence>
<name>A0A0R2BE95_SECCO</name>
<dbReference type="InterPro" id="IPR029479">
    <property type="entry name" value="Nitroreductase"/>
</dbReference>
<keyword evidence="2 5" id="KW-0285">Flavoprotein</keyword>
<evidence type="ECO:0000259" key="6">
    <source>
        <dbReference type="Pfam" id="PF00881"/>
    </source>
</evidence>
<keyword evidence="3 5" id="KW-0288">FMN</keyword>
<evidence type="ECO:0000256" key="5">
    <source>
        <dbReference type="PIRNR" id="PIRNR005426"/>
    </source>
</evidence>